<keyword evidence="3" id="KW-1185">Reference proteome</keyword>
<dbReference type="PANTHER" id="PTHR44086">
    <property type="entry name" value="THIOSULFATE SULFURTRANSFERASE RDL2, MITOCHONDRIAL-RELATED"/>
    <property type="match status" value="1"/>
</dbReference>
<evidence type="ECO:0000313" key="2">
    <source>
        <dbReference type="EMBL" id="MDR6213799.1"/>
    </source>
</evidence>
<organism evidence="2 3">
    <name type="scientific">Paracidovorax wautersii</name>
    <dbReference type="NCBI Taxonomy" id="1177982"/>
    <lineage>
        <taxon>Bacteria</taxon>
        <taxon>Pseudomonadati</taxon>
        <taxon>Pseudomonadota</taxon>
        <taxon>Betaproteobacteria</taxon>
        <taxon>Burkholderiales</taxon>
        <taxon>Comamonadaceae</taxon>
        <taxon>Paracidovorax</taxon>
    </lineage>
</organism>
<reference evidence="2 3" key="1">
    <citation type="submission" date="2023-08" db="EMBL/GenBank/DDBJ databases">
        <title>Functional and genomic diversity of the sorghum phyllosphere microbiome.</title>
        <authorList>
            <person name="Shade A."/>
        </authorList>
    </citation>
    <scope>NUCLEOTIDE SEQUENCE [LARGE SCALE GENOMIC DNA]</scope>
    <source>
        <strain evidence="2 3">SORGH_AS_0335</strain>
    </source>
</reference>
<sequence>MSALPQSASALPSSVSAATVRGWLNDGAEIALLDVREAGQFGEGHPFFAIPAAYSRLEWDVPRLVPRRSTRTVMLDAGDGVAARAAQRLAALGYAQLHVLEGGAPAWAAAGYTLFQGVNLPSKTFGELVEHAFGTPHVSAAELQRRQQAGEPLVLLDGRTLEEHRKMTIPGATPVPNGELARHWSALAPDPATPIVVHCAGRTRSIIGAQILRSLGVPNPVLALENGTQGWALSGLALEHGSPRRPPALHPAQPADQARAARVAADAGAARLTAAQAQAWIDDPDRTTYVLDVRTADEYAAGTLAGARHAPGGQLLQATDQTIGVRRSRVLLLDDDGVRAPVVAAWLARLGYETATVEGGIHAALTLPGTEWAHPPSAPVQVDRQDLPGWWSSQATPPLLLDVQPSLAYRRQHAQGARWSVRPRVAADLRAAAPGTRPPLLILAADAASAAAAASEILPGAVASVQWALAADWAAAGLPVQSSPGQPSDADAIDYLFFVHDRHDGNLDAARRYLAWETGLIAQCAPDELAGFRLPAGPSPGT</sequence>
<comment type="caution">
    <text evidence="2">The sequence shown here is derived from an EMBL/GenBank/DDBJ whole genome shotgun (WGS) entry which is preliminary data.</text>
</comment>
<dbReference type="Proteomes" id="UP001267710">
    <property type="component" value="Unassembled WGS sequence"/>
</dbReference>
<dbReference type="Pfam" id="PF00581">
    <property type="entry name" value="Rhodanese"/>
    <property type="match status" value="3"/>
</dbReference>
<dbReference type="Gene3D" id="3.40.250.10">
    <property type="entry name" value="Rhodanese-like domain"/>
    <property type="match status" value="3"/>
</dbReference>
<dbReference type="PANTHER" id="PTHR44086:SF10">
    <property type="entry name" value="THIOSULFATE SULFURTRANSFERASE_RHODANESE-LIKE DOMAIN-CONTAINING PROTEIN 3"/>
    <property type="match status" value="1"/>
</dbReference>
<protein>
    <submittedName>
        <fullName evidence="2">Rhodanese-related sulfurtransferase</fullName>
    </submittedName>
</protein>
<name>A0ABU1I998_9BURK</name>
<dbReference type="InterPro" id="IPR001763">
    <property type="entry name" value="Rhodanese-like_dom"/>
</dbReference>
<dbReference type="PROSITE" id="PS50206">
    <property type="entry name" value="RHODANESE_3"/>
    <property type="match status" value="3"/>
</dbReference>
<dbReference type="InterPro" id="IPR036873">
    <property type="entry name" value="Rhodanese-like_dom_sf"/>
</dbReference>
<dbReference type="EMBL" id="JAVIZX010000001">
    <property type="protein sequence ID" value="MDR6213799.1"/>
    <property type="molecule type" value="Genomic_DNA"/>
</dbReference>
<evidence type="ECO:0000259" key="1">
    <source>
        <dbReference type="PROSITE" id="PS50206"/>
    </source>
</evidence>
<dbReference type="RefSeq" id="WP_309827616.1">
    <property type="nucleotide sequence ID" value="NZ_JAVIZX010000001.1"/>
</dbReference>
<feature type="domain" description="Rhodanese" evidence="1">
    <location>
        <begin position="26"/>
        <end position="116"/>
    </location>
</feature>
<evidence type="ECO:0000313" key="3">
    <source>
        <dbReference type="Proteomes" id="UP001267710"/>
    </source>
</evidence>
<gene>
    <name evidence="2" type="ORF">QE399_001488</name>
</gene>
<dbReference type="SUPFAM" id="SSF52821">
    <property type="entry name" value="Rhodanese/Cell cycle control phosphatase"/>
    <property type="match status" value="4"/>
</dbReference>
<feature type="domain" description="Rhodanese" evidence="1">
    <location>
        <begin position="149"/>
        <end position="240"/>
    </location>
</feature>
<proteinExistence type="predicted"/>
<accession>A0ABU1I998</accession>
<dbReference type="SMART" id="SM00450">
    <property type="entry name" value="RHOD"/>
    <property type="match status" value="3"/>
</dbReference>
<feature type="domain" description="Rhodanese" evidence="1">
    <location>
        <begin position="284"/>
        <end position="373"/>
    </location>
</feature>